<comment type="caution">
    <text evidence="1">The sequence shown here is derived from an EMBL/GenBank/DDBJ whole genome shotgun (WGS) entry which is preliminary data.</text>
</comment>
<proteinExistence type="predicted"/>
<dbReference type="Proteomes" id="UP000253437">
    <property type="component" value="Unassembled WGS sequence"/>
</dbReference>
<sequence>MELNDSILIEFPYHYRDFTGAVEHTELTDIDRAVGSFFQGVLDTLRVVDDSRKENEEFARFCEKPTKHKLFGGEFLSPQDFLQKLTSKTGKQIKAERNELLPTAYITRDPVISFPVGDAYIDITGYGELNTSDGKPYAVVNKSFVTLAYTVTAVAWNKSTLARMALGVMMWTRHQKKGRKHVFQAQTMLAGSPTTINIELTAMKDAMAEPAEIDHENTRLYASTIRFEVIAEIYEAEALAEKVGVIEIGGGVAIE</sequence>
<organism evidence="1 2">
    <name type="scientific">Vibrio harveyi</name>
    <name type="common">Beneckea harveyi</name>
    <dbReference type="NCBI Taxonomy" id="669"/>
    <lineage>
        <taxon>Bacteria</taxon>
        <taxon>Pseudomonadati</taxon>
        <taxon>Pseudomonadota</taxon>
        <taxon>Gammaproteobacteria</taxon>
        <taxon>Vibrionales</taxon>
        <taxon>Vibrionaceae</taxon>
        <taxon>Vibrio</taxon>
    </lineage>
</organism>
<dbReference type="EMBL" id="QOUW02000007">
    <property type="protein sequence ID" value="RIW17900.1"/>
    <property type="molecule type" value="Genomic_DNA"/>
</dbReference>
<name>A0A8B3DNL0_VIBHA</name>
<dbReference type="RefSeq" id="WP_114091704.1">
    <property type="nucleotide sequence ID" value="NZ_QOUW02000007.1"/>
</dbReference>
<evidence type="ECO:0000313" key="1">
    <source>
        <dbReference type="EMBL" id="RIW17900.1"/>
    </source>
</evidence>
<evidence type="ECO:0000313" key="2">
    <source>
        <dbReference type="Proteomes" id="UP000253437"/>
    </source>
</evidence>
<protein>
    <submittedName>
        <fullName evidence="1">Uncharacterized protein</fullName>
    </submittedName>
</protein>
<accession>A0A8B3DNL0</accession>
<reference evidence="1 2" key="1">
    <citation type="submission" date="2018-08" db="EMBL/GenBank/DDBJ databases">
        <title>Vibrio harveyi strains pathogenic to white snook Centropomus viridis Lockington (1877) and potential probiotic bacteria.</title>
        <authorList>
            <person name="Soto-Rodriguez S."/>
            <person name="Gomez-Gil B."/>
            <person name="Lozano-Olvera R."/>
        </authorList>
    </citation>
    <scope>NUCLEOTIDE SEQUENCE [LARGE SCALE GENOMIC DNA]</scope>
    <source>
        <strain evidence="1 2">CAIM 1508</strain>
    </source>
</reference>
<dbReference type="AlphaFoldDB" id="A0A8B3DNL0"/>
<gene>
    <name evidence="1" type="ORF">DS957_003800</name>
</gene>